<feature type="binding site" evidence="11">
    <location>
        <position position="127"/>
    </location>
    <ligand>
        <name>NAD(+)</name>
        <dbReference type="ChEBI" id="CHEBI:57540"/>
    </ligand>
</feature>
<organism evidence="13 14">
    <name type="scientific">Pelistega europaea</name>
    <dbReference type="NCBI Taxonomy" id="106147"/>
    <lineage>
        <taxon>Bacteria</taxon>
        <taxon>Pseudomonadati</taxon>
        <taxon>Pseudomonadota</taxon>
        <taxon>Betaproteobacteria</taxon>
        <taxon>Burkholderiales</taxon>
        <taxon>Alcaligenaceae</taxon>
        <taxon>Pelistega</taxon>
    </lineage>
</organism>
<evidence type="ECO:0000256" key="9">
    <source>
        <dbReference type="PIRSR" id="PIRSR000112-1"/>
    </source>
</evidence>
<keyword evidence="4 11" id="KW-0520">NAD</keyword>
<evidence type="ECO:0000256" key="11">
    <source>
        <dbReference type="PIRSR" id="PIRSR000112-3"/>
    </source>
</evidence>
<evidence type="ECO:0000256" key="7">
    <source>
        <dbReference type="ARBA" id="ARBA00040132"/>
    </source>
</evidence>
<evidence type="ECO:0000256" key="5">
    <source>
        <dbReference type="ARBA" id="ARBA00037918"/>
    </source>
</evidence>
<feature type="binding site" evidence="11">
    <location>
        <position position="133"/>
    </location>
    <ligand>
        <name>NAD(+)</name>
        <dbReference type="ChEBI" id="CHEBI:57540"/>
    </ligand>
</feature>
<evidence type="ECO:0000313" key="14">
    <source>
        <dbReference type="Proteomes" id="UP000541421"/>
    </source>
</evidence>
<accession>A0A7Y4LB91</accession>
<dbReference type="RefSeq" id="WP_171588115.1">
    <property type="nucleotide sequence ID" value="NZ_JABGBO010000003.1"/>
</dbReference>
<evidence type="ECO:0000256" key="6">
    <source>
        <dbReference type="ARBA" id="ARBA00039147"/>
    </source>
</evidence>
<dbReference type="PIRSF" id="PIRSF000112">
    <property type="entry name" value="Glycerol_dehydrogenase"/>
    <property type="match status" value="1"/>
</dbReference>
<evidence type="ECO:0000256" key="10">
    <source>
        <dbReference type="PIRSR" id="PIRSR000112-2"/>
    </source>
</evidence>
<dbReference type="AlphaFoldDB" id="A0A7Y4LB91"/>
<dbReference type="GO" id="GO:0046872">
    <property type="term" value="F:metal ion binding"/>
    <property type="evidence" value="ECO:0007669"/>
    <property type="project" value="UniProtKB-KW"/>
</dbReference>
<comment type="catalytic activity">
    <reaction evidence="8">
        <text>glycerol + NAD(+) = dihydroxyacetone + NADH + H(+)</text>
        <dbReference type="Rhea" id="RHEA:13769"/>
        <dbReference type="ChEBI" id="CHEBI:15378"/>
        <dbReference type="ChEBI" id="CHEBI:16016"/>
        <dbReference type="ChEBI" id="CHEBI:17754"/>
        <dbReference type="ChEBI" id="CHEBI:57540"/>
        <dbReference type="ChEBI" id="CHEBI:57945"/>
        <dbReference type="EC" id="1.1.1.6"/>
    </reaction>
</comment>
<keyword evidence="3" id="KW-0560">Oxidoreductase</keyword>
<feature type="binding site" evidence="10">
    <location>
        <position position="123"/>
    </location>
    <ligand>
        <name>glycerol</name>
        <dbReference type="ChEBI" id="CHEBI:17754"/>
    </ligand>
</feature>
<dbReference type="EMBL" id="JABGBO010000003">
    <property type="protein sequence ID" value="NOL49136.1"/>
    <property type="molecule type" value="Genomic_DNA"/>
</dbReference>
<dbReference type="PANTHER" id="PTHR43616">
    <property type="entry name" value="GLYCEROL DEHYDROGENASE"/>
    <property type="match status" value="1"/>
</dbReference>
<comment type="similarity">
    <text evidence="1">Belongs to the iron-containing alcohol dehydrogenase family.</text>
</comment>
<feature type="binding site" evidence="11">
    <location>
        <position position="39"/>
    </location>
    <ligand>
        <name>NAD(+)</name>
        <dbReference type="ChEBI" id="CHEBI:57540"/>
    </ligand>
</feature>
<dbReference type="PANTHER" id="PTHR43616:SF5">
    <property type="entry name" value="GLYCEROL DEHYDROGENASE 1"/>
    <property type="match status" value="1"/>
</dbReference>
<gene>
    <name evidence="13" type="ORF">HKX40_03125</name>
</gene>
<feature type="binding site" evidence="11">
    <location>
        <begin position="96"/>
        <end position="100"/>
    </location>
    <ligand>
        <name>NAD(+)</name>
        <dbReference type="ChEBI" id="CHEBI:57540"/>
    </ligand>
</feature>
<protein>
    <recommendedName>
        <fullName evidence="7">Glycerol dehydrogenase</fullName>
        <ecNumber evidence="6">1.1.1.6</ecNumber>
    </recommendedName>
</protein>
<dbReference type="GO" id="GO:0008888">
    <property type="term" value="F:glycerol dehydrogenase (NAD+) activity"/>
    <property type="evidence" value="ECO:0007669"/>
    <property type="project" value="UniProtKB-EC"/>
</dbReference>
<dbReference type="InterPro" id="IPR018211">
    <property type="entry name" value="ADH_Fe_CS"/>
</dbReference>
<keyword evidence="14" id="KW-1185">Reference proteome</keyword>
<dbReference type="InterPro" id="IPR016205">
    <property type="entry name" value="Glycerol_DH"/>
</dbReference>
<dbReference type="InterPro" id="IPR001670">
    <property type="entry name" value="ADH_Fe/GldA"/>
</dbReference>
<keyword evidence="9" id="KW-0862">Zinc</keyword>
<sequence length="367" mass="39056">MSVVKSITSPMKFLIQAGLLSDLGKYVKQYGDYALVISDPFIAPCVEKEAAASFADNGVKPVFTTFGGECSDDEINLHKAEFDKNGCKFVIGIGGGKTLDTAKATAYYKDVPVVIVPTLASTDAPCTALAVIYNSDGSFNRYLFLPNNPNAVLADTKLLASEPARFFAAGVGDGLATYFEARTCYATSGINLVLMQPSLSGLGIAKMCYETIRDYAAQAMHAVATKSVTPALERTIEATIYMSGVGAESGGLAAAHAIHNGMTAVHDLHGAMHGEKVAFGLVTQLVMEGASTEELEEVIGIIKAVGLPLTLADLGLKEFKEEEWRKVAELSCAEGETIHNEPFKVTPDMVYDAIVAADKLLQQYKDA</sequence>
<feature type="domain" description="Alcohol dehydrogenase iron-type/glycerol dehydrogenase GldA" evidence="12">
    <location>
        <begin position="10"/>
        <end position="155"/>
    </location>
</feature>
<evidence type="ECO:0000259" key="12">
    <source>
        <dbReference type="Pfam" id="PF00465"/>
    </source>
</evidence>
<dbReference type="Proteomes" id="UP000541421">
    <property type="component" value="Unassembled WGS sequence"/>
</dbReference>
<comment type="cofactor">
    <cofactor evidence="9">
        <name>Zn(2+)</name>
        <dbReference type="ChEBI" id="CHEBI:29105"/>
    </cofactor>
    <text evidence="9">Binds 1 zinc ion per subunit.</text>
</comment>
<evidence type="ECO:0000256" key="2">
    <source>
        <dbReference type="ARBA" id="ARBA00022723"/>
    </source>
</evidence>
<comment type="caution">
    <text evidence="13">The sequence shown here is derived from an EMBL/GenBank/DDBJ whole genome shotgun (WGS) entry which is preliminary data.</text>
</comment>
<dbReference type="Pfam" id="PF00465">
    <property type="entry name" value="Fe-ADH"/>
    <property type="match status" value="1"/>
</dbReference>
<comment type="pathway">
    <text evidence="5">Polyol metabolism; glycerol fermentation; glycerone phosphate from glycerol (oxidative route): step 1/2.</text>
</comment>
<evidence type="ECO:0000256" key="8">
    <source>
        <dbReference type="ARBA" id="ARBA00049006"/>
    </source>
</evidence>
<evidence type="ECO:0000256" key="1">
    <source>
        <dbReference type="ARBA" id="ARBA00007358"/>
    </source>
</evidence>
<feature type="binding site" evidence="11">
    <location>
        <begin position="118"/>
        <end position="121"/>
    </location>
    <ligand>
        <name>NAD(+)</name>
        <dbReference type="ChEBI" id="CHEBI:57540"/>
    </ligand>
</feature>
<evidence type="ECO:0000256" key="3">
    <source>
        <dbReference type="ARBA" id="ARBA00023002"/>
    </source>
</evidence>
<evidence type="ECO:0000313" key="13">
    <source>
        <dbReference type="EMBL" id="NOL49136.1"/>
    </source>
</evidence>
<dbReference type="SUPFAM" id="SSF56796">
    <property type="entry name" value="Dehydroquinate synthase-like"/>
    <property type="match status" value="1"/>
</dbReference>
<reference evidence="13 14" key="1">
    <citation type="submission" date="2020-05" db="EMBL/GenBank/DDBJ databases">
        <authorList>
            <person name="Niu N."/>
        </authorList>
    </citation>
    <scope>NUCLEOTIDE SEQUENCE [LARGE SCALE GENOMIC DNA]</scope>
    <source>
        <strain evidence="13 14">LMG10982</strain>
    </source>
</reference>
<feature type="binding site" evidence="9">
    <location>
        <position position="256"/>
    </location>
    <ligand>
        <name>glycerol</name>
        <dbReference type="ChEBI" id="CHEBI:17754"/>
    </ligand>
</feature>
<feature type="binding site" evidence="9">
    <location>
        <position position="173"/>
    </location>
    <ligand>
        <name>glycerol</name>
        <dbReference type="ChEBI" id="CHEBI:17754"/>
    </ligand>
</feature>
<dbReference type="Gene3D" id="3.40.50.1970">
    <property type="match status" value="1"/>
</dbReference>
<name>A0A7Y4LB91_9BURK</name>
<keyword evidence="2 9" id="KW-0479">Metal-binding</keyword>
<dbReference type="NCBIfam" id="NF006941">
    <property type="entry name" value="PRK09423.1"/>
    <property type="match status" value="1"/>
</dbReference>
<dbReference type="PROSITE" id="PS00060">
    <property type="entry name" value="ADH_IRON_2"/>
    <property type="match status" value="1"/>
</dbReference>
<dbReference type="CDD" id="cd08170">
    <property type="entry name" value="GlyDH"/>
    <property type="match status" value="1"/>
</dbReference>
<feature type="binding site" evidence="11">
    <location>
        <position position="129"/>
    </location>
    <ligand>
        <name>NAD(+)</name>
        <dbReference type="ChEBI" id="CHEBI:57540"/>
    </ligand>
</feature>
<proteinExistence type="inferred from homology"/>
<dbReference type="EC" id="1.1.1.6" evidence="6"/>
<evidence type="ECO:0000256" key="4">
    <source>
        <dbReference type="ARBA" id="ARBA00023027"/>
    </source>
</evidence>
<dbReference type="Gene3D" id="1.20.1090.10">
    <property type="entry name" value="Dehydroquinate synthase-like - alpha domain"/>
    <property type="match status" value="1"/>
</dbReference>
<feature type="binding site" evidence="9">
    <location>
        <position position="273"/>
    </location>
    <ligand>
        <name>glycerol</name>
        <dbReference type="ChEBI" id="CHEBI:17754"/>
    </ligand>
</feature>